<evidence type="ECO:0000313" key="2">
    <source>
        <dbReference type="Proteomes" id="UP000277928"/>
    </source>
</evidence>
<reference evidence="1 2" key="1">
    <citation type="submission" date="2018-08" db="EMBL/GenBank/DDBJ databases">
        <authorList>
            <person name="Laetsch R D."/>
            <person name="Stevens L."/>
            <person name="Kumar S."/>
            <person name="Blaxter L. M."/>
        </authorList>
    </citation>
    <scope>NUCLEOTIDE SEQUENCE [LARGE SCALE GENOMIC DNA]</scope>
</reference>
<evidence type="ECO:0000313" key="1">
    <source>
        <dbReference type="EMBL" id="VDK87493.1"/>
    </source>
</evidence>
<sequence length="108" mass="12200">MKKGVRKGLFLEGEELDTIGKEMFSREAEANLAKSQEGAVGSGRRGHRRLLLLLTHFFCCGCCHCEICRREKSKSNINNVSSLSKPEVHELSTSFIKVAENRFNQSRK</sequence>
<name>A0A3P6TXA4_LITSI</name>
<dbReference type="EMBL" id="UYRX01000977">
    <property type="protein sequence ID" value="VDK87493.1"/>
    <property type="molecule type" value="Genomic_DNA"/>
</dbReference>
<keyword evidence="2" id="KW-1185">Reference proteome</keyword>
<gene>
    <name evidence="1" type="ORF">NLS_LOCUS8180</name>
</gene>
<organism evidence="1 2">
    <name type="scientific">Litomosoides sigmodontis</name>
    <name type="common">Filarial nematode worm</name>
    <dbReference type="NCBI Taxonomy" id="42156"/>
    <lineage>
        <taxon>Eukaryota</taxon>
        <taxon>Metazoa</taxon>
        <taxon>Ecdysozoa</taxon>
        <taxon>Nematoda</taxon>
        <taxon>Chromadorea</taxon>
        <taxon>Rhabditida</taxon>
        <taxon>Spirurina</taxon>
        <taxon>Spiruromorpha</taxon>
        <taxon>Filarioidea</taxon>
        <taxon>Onchocercidae</taxon>
        <taxon>Litomosoides</taxon>
    </lineage>
</organism>
<dbReference type="AlphaFoldDB" id="A0A3P6TXA4"/>
<protein>
    <submittedName>
        <fullName evidence="1">Uncharacterized protein</fullName>
    </submittedName>
</protein>
<proteinExistence type="predicted"/>
<dbReference type="Proteomes" id="UP000277928">
    <property type="component" value="Unassembled WGS sequence"/>
</dbReference>
<accession>A0A3P6TXA4</accession>